<evidence type="ECO:0000313" key="3">
    <source>
        <dbReference type="Proteomes" id="UP000694383"/>
    </source>
</evidence>
<organism evidence="2 3">
    <name type="scientific">Oryzias sinensis</name>
    <name type="common">Chinese medaka</name>
    <dbReference type="NCBI Taxonomy" id="183150"/>
    <lineage>
        <taxon>Eukaryota</taxon>
        <taxon>Metazoa</taxon>
        <taxon>Chordata</taxon>
        <taxon>Craniata</taxon>
        <taxon>Vertebrata</taxon>
        <taxon>Euteleostomi</taxon>
        <taxon>Actinopterygii</taxon>
        <taxon>Neopterygii</taxon>
        <taxon>Teleostei</taxon>
        <taxon>Neoteleostei</taxon>
        <taxon>Acanthomorphata</taxon>
        <taxon>Ovalentaria</taxon>
        <taxon>Atherinomorphae</taxon>
        <taxon>Beloniformes</taxon>
        <taxon>Adrianichthyidae</taxon>
        <taxon>Oryziinae</taxon>
        <taxon>Oryzias</taxon>
    </lineage>
</organism>
<accession>A0A8C7WUC9</accession>
<keyword evidence="3" id="KW-1185">Reference proteome</keyword>
<reference evidence="2" key="1">
    <citation type="submission" date="2025-08" db="UniProtKB">
        <authorList>
            <consortium name="Ensembl"/>
        </authorList>
    </citation>
    <scope>IDENTIFICATION</scope>
</reference>
<proteinExistence type="predicted"/>
<protein>
    <submittedName>
        <fullName evidence="2">Uncharacterized protein</fullName>
    </submittedName>
</protein>
<sequence>MSASSKRRRATSPCSSVSGCADLDDASPGRKRRKTSNIPPVDTIAVCHELFNAVRDYKDDQGRQLCEVFLRVPKRRGVVASLRLRSL</sequence>
<dbReference type="PROSITE" id="PS51257">
    <property type="entry name" value="PROKAR_LIPOPROTEIN"/>
    <property type="match status" value="1"/>
</dbReference>
<reference evidence="2" key="2">
    <citation type="submission" date="2025-09" db="UniProtKB">
        <authorList>
            <consortium name="Ensembl"/>
        </authorList>
    </citation>
    <scope>IDENTIFICATION</scope>
</reference>
<name>A0A8C7WUC9_9TELE</name>
<feature type="compositionally biased region" description="Basic residues" evidence="1">
    <location>
        <begin position="1"/>
        <end position="10"/>
    </location>
</feature>
<dbReference type="Ensembl" id="ENSOSIT00000003745.1">
    <property type="protein sequence ID" value="ENSOSIP00000003495.1"/>
    <property type="gene ID" value="ENSOSIG00000002309.1"/>
</dbReference>
<evidence type="ECO:0000256" key="1">
    <source>
        <dbReference type="SAM" id="MobiDB-lite"/>
    </source>
</evidence>
<dbReference type="Proteomes" id="UP000694383">
    <property type="component" value="Unplaced"/>
</dbReference>
<feature type="region of interest" description="Disordered" evidence="1">
    <location>
        <begin position="1"/>
        <end position="38"/>
    </location>
</feature>
<dbReference type="AlphaFoldDB" id="A0A8C7WUC9"/>
<evidence type="ECO:0000313" key="2">
    <source>
        <dbReference type="Ensembl" id="ENSOSIP00000003495.1"/>
    </source>
</evidence>